<dbReference type="KEGG" id="hsi:BOX17_06635"/>
<keyword evidence="2" id="KW-1185">Reference proteome</keyword>
<protein>
    <submittedName>
        <fullName evidence="1">Uncharacterized protein</fullName>
    </submittedName>
</protein>
<dbReference type="Gene3D" id="3.90.1570.30">
    <property type="match status" value="1"/>
</dbReference>
<accession>A0A1J0VF95</accession>
<dbReference type="AlphaFoldDB" id="A0A1J0VF95"/>
<proteinExistence type="predicted"/>
<reference evidence="2" key="1">
    <citation type="submission" date="2016-11" db="EMBL/GenBank/DDBJ databases">
        <title>Halolamina sediminis sp. nov., an extremely halophilic archaeon isolated from solar salt.</title>
        <authorList>
            <person name="Koh H.-W."/>
            <person name="Rani S."/>
            <person name="Park S.-J."/>
        </authorList>
    </citation>
    <scope>NUCLEOTIDE SEQUENCE [LARGE SCALE GENOMIC DNA]</scope>
    <source>
        <strain evidence="2">Hb3</strain>
    </source>
</reference>
<evidence type="ECO:0000313" key="2">
    <source>
        <dbReference type="Proteomes" id="UP000181985"/>
    </source>
</evidence>
<sequence>MDARDKKALSKRDICTKFITPALERAGWDIQTRVREEVCFTAGRIIVRGKLHFRGRKRRADYILSFRKNQPIAVIEAKDNQHSLGDGIQQGLAISEVGLFGNQNTVCKPTTPKWSHTVSRLEQAWQISDGEAP</sequence>
<name>A0A1J0VF95_9GAMM</name>
<evidence type="ECO:0000313" key="1">
    <source>
        <dbReference type="EMBL" id="APE30658.1"/>
    </source>
</evidence>
<gene>
    <name evidence="1" type="ORF">BOX17_06635</name>
</gene>
<organism evidence="1 2">
    <name type="scientific">Halomonas aestuarii</name>
    <dbReference type="NCBI Taxonomy" id="1897729"/>
    <lineage>
        <taxon>Bacteria</taxon>
        <taxon>Pseudomonadati</taxon>
        <taxon>Pseudomonadota</taxon>
        <taxon>Gammaproteobacteria</taxon>
        <taxon>Oceanospirillales</taxon>
        <taxon>Halomonadaceae</taxon>
        <taxon>Halomonas</taxon>
    </lineage>
</organism>
<dbReference type="EMBL" id="CP018139">
    <property type="protein sequence ID" value="APE30658.1"/>
    <property type="molecule type" value="Genomic_DNA"/>
</dbReference>
<dbReference type="Proteomes" id="UP000181985">
    <property type="component" value="Chromosome"/>
</dbReference>